<keyword evidence="3" id="KW-1185">Reference proteome</keyword>
<dbReference type="Gene3D" id="1.10.3300.10">
    <property type="entry name" value="Jann2411-like domain"/>
    <property type="match status" value="1"/>
</dbReference>
<dbReference type="Pfam" id="PF11706">
    <property type="entry name" value="zf-CGNR"/>
    <property type="match status" value="1"/>
</dbReference>
<comment type="caution">
    <text evidence="2">The sequence shown here is derived from an EMBL/GenBank/DDBJ whole genome shotgun (WGS) entry which is preliminary data.</text>
</comment>
<accession>A0A927CRP9</accession>
<protein>
    <submittedName>
        <fullName evidence="2">CGNR zinc finger domain-containing protein</fullName>
    </submittedName>
</protein>
<name>A0A927CRP9_9BACL</name>
<feature type="domain" description="Zinc finger CGNR" evidence="1">
    <location>
        <begin position="73"/>
        <end position="116"/>
    </location>
</feature>
<dbReference type="AlphaFoldDB" id="A0A927CRP9"/>
<dbReference type="InterPro" id="IPR023286">
    <property type="entry name" value="ABATE_dom_sf"/>
</dbReference>
<organism evidence="2 3">
    <name type="scientific">Paenibacillus arenilitoris</name>
    <dbReference type="NCBI Taxonomy" id="2772299"/>
    <lineage>
        <taxon>Bacteria</taxon>
        <taxon>Bacillati</taxon>
        <taxon>Bacillota</taxon>
        <taxon>Bacilli</taxon>
        <taxon>Bacillales</taxon>
        <taxon>Paenibacillaceae</taxon>
        <taxon>Paenibacillus</taxon>
    </lineage>
</organism>
<evidence type="ECO:0000259" key="1">
    <source>
        <dbReference type="Pfam" id="PF11706"/>
    </source>
</evidence>
<dbReference type="InterPro" id="IPR021005">
    <property type="entry name" value="Znf_CGNR"/>
</dbReference>
<dbReference type="Proteomes" id="UP000632125">
    <property type="component" value="Unassembled WGS sequence"/>
</dbReference>
<dbReference type="SUPFAM" id="SSF160904">
    <property type="entry name" value="Jann2411-like"/>
    <property type="match status" value="1"/>
</dbReference>
<gene>
    <name evidence="2" type="ORF">IDH41_25440</name>
</gene>
<proteinExistence type="predicted"/>
<dbReference type="PANTHER" id="PTHR35525:SF3">
    <property type="entry name" value="BLL6575 PROTEIN"/>
    <property type="match status" value="1"/>
</dbReference>
<dbReference type="PANTHER" id="PTHR35525">
    <property type="entry name" value="BLL6575 PROTEIN"/>
    <property type="match status" value="1"/>
</dbReference>
<sequence length="122" mass="14201">MDAISELHREGGLSDRTFTRLERKSGELVLDVRLERQNGVPHLIHVGRSMMDRISYAVLHSLVETLAQYPPERIRKCEHDSCILHFVDTSKSGKRRWCSMDLCGNRQKAADFYARKKERSWS</sequence>
<dbReference type="EMBL" id="JACXIY010000038">
    <property type="protein sequence ID" value="MBD2871927.1"/>
    <property type="molecule type" value="Genomic_DNA"/>
</dbReference>
<evidence type="ECO:0000313" key="3">
    <source>
        <dbReference type="Proteomes" id="UP000632125"/>
    </source>
</evidence>
<dbReference type="InterPro" id="IPR010852">
    <property type="entry name" value="ABATE"/>
</dbReference>
<evidence type="ECO:0000313" key="2">
    <source>
        <dbReference type="EMBL" id="MBD2871927.1"/>
    </source>
</evidence>
<reference evidence="2" key="1">
    <citation type="submission" date="2020-09" db="EMBL/GenBank/DDBJ databases">
        <title>A novel bacterium of genus Paenibacillus, isolated from South China Sea.</title>
        <authorList>
            <person name="Huang H."/>
            <person name="Mo K."/>
            <person name="Hu Y."/>
        </authorList>
    </citation>
    <scope>NUCLEOTIDE SEQUENCE</scope>
    <source>
        <strain evidence="2">IB182493</strain>
    </source>
</reference>